<evidence type="ECO:0000259" key="1">
    <source>
        <dbReference type="Pfam" id="PF07883"/>
    </source>
</evidence>
<proteinExistence type="predicted"/>
<keyword evidence="3" id="KW-1185">Reference proteome</keyword>
<dbReference type="InterPro" id="IPR052538">
    <property type="entry name" value="Flavonoid_dioxygenase-like"/>
</dbReference>
<protein>
    <submittedName>
        <fullName evidence="2">Cupin domain-containing protein</fullName>
    </submittedName>
</protein>
<dbReference type="SUPFAM" id="SSF51182">
    <property type="entry name" value="RmlC-like cupins"/>
    <property type="match status" value="1"/>
</dbReference>
<gene>
    <name evidence="2" type="ORF">NE398_09710</name>
</gene>
<comment type="caution">
    <text evidence="2">The sequence shown here is derived from an EMBL/GenBank/DDBJ whole genome shotgun (WGS) entry which is preliminary data.</text>
</comment>
<accession>A0A9X3XMM8</accession>
<evidence type="ECO:0000313" key="2">
    <source>
        <dbReference type="EMBL" id="MDC4240439.1"/>
    </source>
</evidence>
<dbReference type="EMBL" id="JAMRYU010000009">
    <property type="protein sequence ID" value="MDC4240439.1"/>
    <property type="molecule type" value="Genomic_DNA"/>
</dbReference>
<evidence type="ECO:0000313" key="3">
    <source>
        <dbReference type="Proteomes" id="UP001141183"/>
    </source>
</evidence>
<dbReference type="AlphaFoldDB" id="A0A9X3XMM8"/>
<organism evidence="2 3">
    <name type="scientific">Clostridium tertium</name>
    <dbReference type="NCBI Taxonomy" id="1559"/>
    <lineage>
        <taxon>Bacteria</taxon>
        <taxon>Bacillati</taxon>
        <taxon>Bacillota</taxon>
        <taxon>Clostridia</taxon>
        <taxon>Eubacteriales</taxon>
        <taxon>Clostridiaceae</taxon>
        <taxon>Clostridium</taxon>
    </lineage>
</organism>
<name>A0A9X3XMM8_9CLOT</name>
<dbReference type="Gene3D" id="2.60.120.10">
    <property type="entry name" value="Jelly Rolls"/>
    <property type="match status" value="1"/>
</dbReference>
<dbReference type="Proteomes" id="UP001141183">
    <property type="component" value="Unassembled WGS sequence"/>
</dbReference>
<dbReference type="InterPro" id="IPR011051">
    <property type="entry name" value="RmlC_Cupin_sf"/>
</dbReference>
<dbReference type="Pfam" id="PF07883">
    <property type="entry name" value="Cupin_2"/>
    <property type="match status" value="1"/>
</dbReference>
<dbReference type="PANTHER" id="PTHR43346:SF1">
    <property type="entry name" value="QUERCETIN 2,3-DIOXYGENASE-RELATED"/>
    <property type="match status" value="1"/>
</dbReference>
<dbReference type="PANTHER" id="PTHR43346">
    <property type="entry name" value="LIGAND BINDING DOMAIN PROTEIN, PUTATIVE (AFU_ORTHOLOGUE AFUA_6G14370)-RELATED"/>
    <property type="match status" value="1"/>
</dbReference>
<sequence>MDINKQLLNGTIEQYNDMVVPKIPVFSGNDLISEVYFFEPGQVLKTHRHPNGEQIFIFLKGEGKIKVGENEFDVSIGSTVFIHAGEWHEIINGNKQKMTVVQVTKVNAGVEYK</sequence>
<reference evidence="2" key="1">
    <citation type="submission" date="2022-05" db="EMBL/GenBank/DDBJ databases">
        <title>Draft genome sequence of Clostridium tertium strain CP3 isolated from Peru.</title>
        <authorList>
            <person name="Hurtado R."/>
            <person name="Lima L."/>
            <person name="Sousa T."/>
            <person name="Jaiswal A.K."/>
            <person name="Tiwari S."/>
            <person name="Maturrano L."/>
            <person name="Brenig B."/>
            <person name="Azevedo V."/>
        </authorList>
    </citation>
    <scope>NUCLEOTIDE SEQUENCE</scope>
    <source>
        <strain evidence="2">CP3</strain>
    </source>
</reference>
<dbReference type="InterPro" id="IPR013096">
    <property type="entry name" value="Cupin_2"/>
</dbReference>
<dbReference type="InterPro" id="IPR014710">
    <property type="entry name" value="RmlC-like_jellyroll"/>
</dbReference>
<feature type="domain" description="Cupin type-2" evidence="1">
    <location>
        <begin position="38"/>
        <end position="101"/>
    </location>
</feature>
<dbReference type="RefSeq" id="WP_099345771.1">
    <property type="nucleotide sequence ID" value="NZ_CAJMCA010000011.1"/>
</dbReference>